<dbReference type="InterPro" id="IPR014917">
    <property type="entry name" value="DUF1800"/>
</dbReference>
<reference evidence="1 2" key="2">
    <citation type="submission" date="2018-06" db="EMBL/GenBank/DDBJ databases">
        <title>Sequencing of bacterial isolates from soil warming experiment in Harvard Forest, Massachusetts, USA.</title>
        <authorList>
            <person name="Deangelis K.PhD."/>
        </authorList>
    </citation>
    <scope>NUCLEOTIDE SEQUENCE [LARGE SCALE GENOMIC DNA]</scope>
    <source>
        <strain evidence="1 2">GAS496</strain>
    </source>
</reference>
<organism evidence="1 2">
    <name type="scientific">Mycolicibacterium moriokaense</name>
    <dbReference type="NCBI Taxonomy" id="39691"/>
    <lineage>
        <taxon>Bacteria</taxon>
        <taxon>Bacillati</taxon>
        <taxon>Actinomycetota</taxon>
        <taxon>Actinomycetes</taxon>
        <taxon>Mycobacteriales</taxon>
        <taxon>Mycobacteriaceae</taxon>
        <taxon>Mycolicibacterium</taxon>
    </lineage>
</organism>
<dbReference type="Pfam" id="PF08811">
    <property type="entry name" value="DUF1800"/>
    <property type="match status" value="1"/>
</dbReference>
<gene>
    <name evidence="1" type="ORF">C8E89_14218</name>
</gene>
<proteinExistence type="predicted"/>
<accession>A0A318H613</accession>
<evidence type="ECO:0000313" key="1">
    <source>
        <dbReference type="EMBL" id="PXW99131.1"/>
    </source>
</evidence>
<keyword evidence="2" id="KW-1185">Reference proteome</keyword>
<protein>
    <submittedName>
        <fullName evidence="1">Uncharacterized protein DUF1800</fullName>
    </submittedName>
</protein>
<dbReference type="Proteomes" id="UP000247781">
    <property type="component" value="Unassembled WGS sequence"/>
</dbReference>
<evidence type="ECO:0000313" key="2">
    <source>
        <dbReference type="Proteomes" id="UP000247781"/>
    </source>
</evidence>
<dbReference type="AlphaFoldDB" id="A0A318H613"/>
<dbReference type="EMBL" id="QJJU01000042">
    <property type="protein sequence ID" value="PXW99131.1"/>
    <property type="molecule type" value="Genomic_DNA"/>
</dbReference>
<reference evidence="2" key="1">
    <citation type="submission" date="2018-05" db="EMBL/GenBank/DDBJ databases">
        <authorList>
            <person name="Deangelis K."/>
            <person name="Huntemann M."/>
            <person name="Clum A."/>
            <person name="Pillay M."/>
            <person name="Palaniappan K."/>
            <person name="Varghese N."/>
            <person name="Mikhailova N."/>
            <person name="Stamatis D."/>
            <person name="Reddy T."/>
            <person name="Daum C."/>
            <person name="Shapiro N."/>
            <person name="Ivanova N."/>
            <person name="Kyrpides N."/>
            <person name="Woyke T."/>
        </authorList>
    </citation>
    <scope>NUCLEOTIDE SEQUENCE [LARGE SCALE GENOMIC DNA]</scope>
    <source>
        <strain evidence="2">GAS496</strain>
    </source>
</reference>
<dbReference type="RefSeq" id="WP_110320059.1">
    <property type="nucleotide sequence ID" value="NZ_QJJU01000042.1"/>
</dbReference>
<sequence>MSQSAQWIAAARLLRRTGFGAVGSRIDALAGQDWSQFLDGVLGSDPDADPGARATPMPILAPHAAPSDRASQADIDAYGQLLYDEMSQLAGWWLRRMAAVQQPIHEKLTLVWHDHFATSADKVSMGAWMAAQNQKLRTLKLGDFSDLAYAMLVDAAMLVWLDGESNTAKAPNENLSREFMELFTLGHANGYSEADVKEGARALSGWKIDMSNGSTRQVDDLHDPGAKTVLGLTDTLDAADFCKVVLAQPQSAAFVATRLWRRLASDSEPPPETLGRLVAAYGPNRDLKALTKAVLMDPAFTDRATTLVTTPVEWMIGAFRSLGVPLDRADLIREVGVALSTLGQLPFYPPDVGGWPRGRAWLSTGSSSVRVWATTKLAEIADLSTVEHAATNDRIDAVGYMIGVGAWSDSTARVLKPLSGNPQHLVAAAINTPEYLTS</sequence>
<dbReference type="OrthoDB" id="9772295at2"/>
<comment type="caution">
    <text evidence="1">The sequence shown here is derived from an EMBL/GenBank/DDBJ whole genome shotgun (WGS) entry which is preliminary data.</text>
</comment>
<name>A0A318H613_9MYCO</name>